<feature type="compositionally biased region" description="Low complexity" evidence="1">
    <location>
        <begin position="12"/>
        <end position="26"/>
    </location>
</feature>
<feature type="compositionally biased region" description="Gly residues" evidence="1">
    <location>
        <begin position="1"/>
        <end position="11"/>
    </location>
</feature>
<evidence type="ECO:0000256" key="1">
    <source>
        <dbReference type="SAM" id="MobiDB-lite"/>
    </source>
</evidence>
<evidence type="ECO:0000313" key="3">
    <source>
        <dbReference type="Proteomes" id="UP000272474"/>
    </source>
</evidence>
<gene>
    <name evidence="2" type="ORF">D7294_27730</name>
</gene>
<evidence type="ECO:0000313" key="2">
    <source>
        <dbReference type="EMBL" id="RKN37530.1"/>
    </source>
</evidence>
<comment type="caution">
    <text evidence="2">The sequence shown here is derived from an EMBL/GenBank/DDBJ whole genome shotgun (WGS) entry which is preliminary data.</text>
</comment>
<organism evidence="2 3">
    <name type="scientific">Streptomyces hoynatensis</name>
    <dbReference type="NCBI Taxonomy" id="1141874"/>
    <lineage>
        <taxon>Bacteria</taxon>
        <taxon>Bacillati</taxon>
        <taxon>Actinomycetota</taxon>
        <taxon>Actinomycetes</taxon>
        <taxon>Kitasatosporales</taxon>
        <taxon>Streptomycetaceae</taxon>
        <taxon>Streptomyces</taxon>
    </lineage>
</organism>
<keyword evidence="3" id="KW-1185">Reference proteome</keyword>
<dbReference type="RefSeq" id="WP_120684546.1">
    <property type="nucleotide sequence ID" value="NZ_RBAL01000024.1"/>
</dbReference>
<accession>A0A3A9YN27</accession>
<name>A0A3A9YN27_9ACTN</name>
<dbReference type="Proteomes" id="UP000272474">
    <property type="component" value="Unassembled WGS sequence"/>
</dbReference>
<protein>
    <submittedName>
        <fullName evidence="2">Uncharacterized protein</fullName>
    </submittedName>
</protein>
<sequence length="86" mass="8779">MTQASGRGGGASDEAGVEAGAAAGEGRAPDDVSRVRRLETQVDMLTEAVHALIDGLETDPAHEQPADGRAARGARLARELLLSSGQ</sequence>
<proteinExistence type="predicted"/>
<dbReference type="EMBL" id="RBAL01000024">
    <property type="protein sequence ID" value="RKN37530.1"/>
    <property type="molecule type" value="Genomic_DNA"/>
</dbReference>
<feature type="region of interest" description="Disordered" evidence="1">
    <location>
        <begin position="1"/>
        <end position="34"/>
    </location>
</feature>
<dbReference type="AlphaFoldDB" id="A0A3A9YN27"/>
<reference evidence="2 3" key="1">
    <citation type="journal article" date="2014" name="Int. J. Syst. Evol. Microbiol.">
        <title>Streptomyces hoynatensis sp. nov., isolated from deep marine sediment.</title>
        <authorList>
            <person name="Veyisoglu A."/>
            <person name="Sahin N."/>
        </authorList>
    </citation>
    <scope>NUCLEOTIDE SEQUENCE [LARGE SCALE GENOMIC DNA]</scope>
    <source>
        <strain evidence="2 3">KCTC 29097</strain>
    </source>
</reference>